<evidence type="ECO:0000256" key="3">
    <source>
        <dbReference type="SAM" id="MobiDB-lite"/>
    </source>
</evidence>
<dbReference type="EMBL" id="JAEPRB010000109">
    <property type="protein sequence ID" value="KAG2221436.1"/>
    <property type="molecule type" value="Genomic_DNA"/>
</dbReference>
<sequence>MGQDLAEEKPINNSDSAKEPTGKAATAIVEIQSNKSSQEPTATTQQSPRPSYLTTPSDNNNTRATTHPQTQIWQNSTIASQPSPKPYQFNNSNKQTMQEQEQNRAVPQEPAVGAGTTGTMKDKGQNKKQQRVNKEDSSRDECSNNNNNGTTTTSPTTTFATEKPSVGSEEWHRLRRENHKQVERRRRETINEGINEIAKMIPGNEKNKGQILHRAAVHIRTLKEQQAEALEKWTLEKLLTDQAMNELSQQVDALKAEVDQTRKENEELKRRLVAVKEESSTSERATKRLKSQE</sequence>
<feature type="region of interest" description="Disordered" evidence="3">
    <location>
        <begin position="274"/>
        <end position="293"/>
    </location>
</feature>
<organism evidence="5 6">
    <name type="scientific">Circinella minor</name>
    <dbReference type="NCBI Taxonomy" id="1195481"/>
    <lineage>
        <taxon>Eukaryota</taxon>
        <taxon>Fungi</taxon>
        <taxon>Fungi incertae sedis</taxon>
        <taxon>Mucoromycota</taxon>
        <taxon>Mucoromycotina</taxon>
        <taxon>Mucoromycetes</taxon>
        <taxon>Mucorales</taxon>
        <taxon>Lichtheimiaceae</taxon>
        <taxon>Circinella</taxon>
    </lineage>
</organism>
<name>A0A8H7VFU8_9FUNG</name>
<proteinExistence type="predicted"/>
<keyword evidence="2" id="KW-0539">Nucleus</keyword>
<dbReference type="InterPro" id="IPR047206">
    <property type="entry name" value="bHLHzip_scCBP1-like"/>
</dbReference>
<keyword evidence="6" id="KW-1185">Reference proteome</keyword>
<evidence type="ECO:0000256" key="2">
    <source>
        <dbReference type="ARBA" id="ARBA00023242"/>
    </source>
</evidence>
<gene>
    <name evidence="5" type="ORF">INT45_005241</name>
</gene>
<feature type="compositionally biased region" description="Low complexity" evidence="3">
    <location>
        <begin position="144"/>
        <end position="161"/>
    </location>
</feature>
<dbReference type="OrthoDB" id="71302at2759"/>
<evidence type="ECO:0000313" key="5">
    <source>
        <dbReference type="EMBL" id="KAG2221436.1"/>
    </source>
</evidence>
<dbReference type="InterPro" id="IPR011598">
    <property type="entry name" value="bHLH_dom"/>
</dbReference>
<feature type="compositionally biased region" description="Basic and acidic residues" evidence="3">
    <location>
        <begin position="132"/>
        <end position="142"/>
    </location>
</feature>
<dbReference type="SMART" id="SM00353">
    <property type="entry name" value="HLH"/>
    <property type="match status" value="1"/>
</dbReference>
<evidence type="ECO:0000259" key="4">
    <source>
        <dbReference type="PROSITE" id="PS50888"/>
    </source>
</evidence>
<reference evidence="5 6" key="1">
    <citation type="submission" date="2020-12" db="EMBL/GenBank/DDBJ databases">
        <title>Metabolic potential, ecology and presence of endohyphal bacteria is reflected in genomic diversity of Mucoromycotina.</title>
        <authorList>
            <person name="Muszewska A."/>
            <person name="Okrasinska A."/>
            <person name="Steczkiewicz K."/>
            <person name="Drgas O."/>
            <person name="Orlowska M."/>
            <person name="Perlinska-Lenart U."/>
            <person name="Aleksandrzak-Piekarczyk T."/>
            <person name="Szatraj K."/>
            <person name="Zielenkiewicz U."/>
            <person name="Pilsyk S."/>
            <person name="Malc E."/>
            <person name="Mieczkowski P."/>
            <person name="Kruszewska J.S."/>
            <person name="Biernat P."/>
            <person name="Pawlowska J."/>
        </authorList>
    </citation>
    <scope>NUCLEOTIDE SEQUENCE [LARGE SCALE GENOMIC DNA]</scope>
    <source>
        <strain evidence="5 6">CBS 142.35</strain>
    </source>
</reference>
<dbReference type="GO" id="GO:0003677">
    <property type="term" value="F:DNA binding"/>
    <property type="evidence" value="ECO:0007669"/>
    <property type="project" value="UniProtKB-KW"/>
</dbReference>
<protein>
    <recommendedName>
        <fullName evidence="4">BHLH domain-containing protein</fullName>
    </recommendedName>
</protein>
<dbReference type="PANTHER" id="PTHR47787:SF1">
    <property type="entry name" value="CENTROMERE-BINDING PROTEIN 1"/>
    <property type="match status" value="1"/>
</dbReference>
<comment type="caution">
    <text evidence="5">The sequence shown here is derived from an EMBL/GenBank/DDBJ whole genome shotgun (WGS) entry which is preliminary data.</text>
</comment>
<feature type="compositionally biased region" description="Polar residues" evidence="3">
    <location>
        <begin position="31"/>
        <end position="105"/>
    </location>
</feature>
<dbReference type="PANTHER" id="PTHR47787">
    <property type="entry name" value="CENTROMERE-BINDING PROTEIN 1"/>
    <property type="match status" value="1"/>
</dbReference>
<dbReference type="Proteomes" id="UP000646827">
    <property type="component" value="Unassembled WGS sequence"/>
</dbReference>
<dbReference type="GO" id="GO:0003700">
    <property type="term" value="F:DNA-binding transcription factor activity"/>
    <property type="evidence" value="ECO:0007669"/>
    <property type="project" value="InterPro"/>
</dbReference>
<dbReference type="AlphaFoldDB" id="A0A8H7VFU8"/>
<dbReference type="CDD" id="cd11398">
    <property type="entry name" value="bHLHzip_scCBP1"/>
    <property type="match status" value="1"/>
</dbReference>
<dbReference type="Gene3D" id="4.10.280.10">
    <property type="entry name" value="Helix-loop-helix DNA-binding domain"/>
    <property type="match status" value="1"/>
</dbReference>
<evidence type="ECO:0000256" key="1">
    <source>
        <dbReference type="ARBA" id="ARBA00023125"/>
    </source>
</evidence>
<dbReference type="SUPFAM" id="SSF47459">
    <property type="entry name" value="HLH, helix-loop-helix DNA-binding domain"/>
    <property type="match status" value="1"/>
</dbReference>
<feature type="domain" description="BHLH" evidence="4">
    <location>
        <begin position="174"/>
        <end position="228"/>
    </location>
</feature>
<dbReference type="GO" id="GO:0046983">
    <property type="term" value="F:protein dimerization activity"/>
    <property type="evidence" value="ECO:0007669"/>
    <property type="project" value="InterPro"/>
</dbReference>
<accession>A0A8H7VFU8</accession>
<dbReference type="Pfam" id="PF00010">
    <property type="entry name" value="HLH"/>
    <property type="match status" value="1"/>
</dbReference>
<evidence type="ECO:0000313" key="6">
    <source>
        <dbReference type="Proteomes" id="UP000646827"/>
    </source>
</evidence>
<keyword evidence="1" id="KW-0238">DNA-binding</keyword>
<dbReference type="GO" id="GO:0005634">
    <property type="term" value="C:nucleus"/>
    <property type="evidence" value="ECO:0007669"/>
    <property type="project" value="TreeGrafter"/>
</dbReference>
<dbReference type="PROSITE" id="PS50888">
    <property type="entry name" value="BHLH"/>
    <property type="match status" value="1"/>
</dbReference>
<feature type="compositionally biased region" description="Basic and acidic residues" evidence="3">
    <location>
        <begin position="1"/>
        <end position="21"/>
    </location>
</feature>
<feature type="region of interest" description="Disordered" evidence="3">
    <location>
        <begin position="1"/>
        <end position="185"/>
    </location>
</feature>
<dbReference type="InterPro" id="IPR036638">
    <property type="entry name" value="HLH_DNA-bd_sf"/>
</dbReference>